<feature type="compositionally biased region" description="Basic and acidic residues" evidence="6">
    <location>
        <begin position="1"/>
        <end position="10"/>
    </location>
</feature>
<keyword evidence="5" id="KW-0472">Membrane</keyword>
<evidence type="ECO:0000256" key="1">
    <source>
        <dbReference type="ARBA" id="ARBA00004392"/>
    </source>
</evidence>
<accession>A0A4W5L9B4</accession>
<evidence type="ECO:0000256" key="5">
    <source>
        <dbReference type="ARBA" id="ARBA00023136"/>
    </source>
</evidence>
<reference evidence="7" key="3">
    <citation type="submission" date="2025-09" db="UniProtKB">
        <authorList>
            <consortium name="Ensembl"/>
        </authorList>
    </citation>
    <scope>IDENTIFICATION</scope>
</reference>
<evidence type="ECO:0000313" key="8">
    <source>
        <dbReference type="Proteomes" id="UP000314982"/>
    </source>
</evidence>
<dbReference type="GO" id="GO:0043209">
    <property type="term" value="C:myelin sheath"/>
    <property type="evidence" value="ECO:0007669"/>
    <property type="project" value="UniProtKB-SubCell"/>
</dbReference>
<dbReference type="InterPro" id="IPR000548">
    <property type="entry name" value="Myelin_BP"/>
</dbReference>
<protein>
    <recommendedName>
        <fullName evidence="3">Myelin basic protein</fullName>
    </recommendedName>
</protein>
<feature type="compositionally biased region" description="Basic and acidic residues" evidence="6">
    <location>
        <begin position="102"/>
        <end position="120"/>
    </location>
</feature>
<comment type="subcellular location">
    <subcellularLocation>
        <location evidence="1">Myelin membrane</location>
        <topology evidence="1">Peripheral membrane protein</topology>
        <orientation evidence="1">Cytoplasmic side</orientation>
    </subcellularLocation>
</comment>
<evidence type="ECO:0000256" key="3">
    <source>
        <dbReference type="ARBA" id="ARBA00019097"/>
    </source>
</evidence>
<reference evidence="8" key="1">
    <citation type="submission" date="2018-06" db="EMBL/GenBank/DDBJ databases">
        <title>Genome assembly of Danube salmon.</title>
        <authorList>
            <person name="Macqueen D.J."/>
            <person name="Gundappa M.K."/>
        </authorList>
    </citation>
    <scope>NUCLEOTIDE SEQUENCE [LARGE SCALE GENOMIC DNA]</scope>
</reference>
<keyword evidence="4" id="KW-1003">Cell membrane</keyword>
<feature type="region of interest" description="Disordered" evidence="6">
    <location>
        <begin position="1"/>
        <end position="138"/>
    </location>
</feature>
<dbReference type="AlphaFoldDB" id="A0A4W5L9B4"/>
<feature type="compositionally biased region" description="Polar residues" evidence="6">
    <location>
        <begin position="68"/>
        <end position="84"/>
    </location>
</feature>
<dbReference type="PANTHER" id="PTHR11429:SF0">
    <property type="entry name" value="MYELIN BASIC PROTEIN"/>
    <property type="match status" value="1"/>
</dbReference>
<organism evidence="7 8">
    <name type="scientific">Hucho hucho</name>
    <name type="common">huchen</name>
    <dbReference type="NCBI Taxonomy" id="62062"/>
    <lineage>
        <taxon>Eukaryota</taxon>
        <taxon>Metazoa</taxon>
        <taxon>Chordata</taxon>
        <taxon>Craniata</taxon>
        <taxon>Vertebrata</taxon>
        <taxon>Euteleostomi</taxon>
        <taxon>Actinopterygii</taxon>
        <taxon>Neopterygii</taxon>
        <taxon>Teleostei</taxon>
        <taxon>Protacanthopterygii</taxon>
        <taxon>Salmoniformes</taxon>
        <taxon>Salmonidae</taxon>
        <taxon>Salmoninae</taxon>
        <taxon>Hucho</taxon>
    </lineage>
</organism>
<dbReference type="Ensembl" id="ENSHHUT00000023220.1">
    <property type="protein sequence ID" value="ENSHHUP00000022374.1"/>
    <property type="gene ID" value="ENSHHUG00000014011.1"/>
</dbReference>
<dbReference type="STRING" id="62062.ENSHHUP00000022374"/>
<dbReference type="PANTHER" id="PTHR11429">
    <property type="entry name" value="MYELIN BASIC PROTEIN"/>
    <property type="match status" value="1"/>
</dbReference>
<evidence type="ECO:0000256" key="6">
    <source>
        <dbReference type="SAM" id="MobiDB-lite"/>
    </source>
</evidence>
<proteinExistence type="inferred from homology"/>
<sequence length="302" mass="33159">MGQHLGKREPQPPSKPSSAEPEAEQTIEPAPIGETMADPESQDEVFGLDEADVNPNNGCPSEKAAAVTDSTGTEGPSRSWNEASTADADDSAVPRPHLVRLFSRDAPGREDNTFKDRPSESDELQTIQEHSGAGSECGPLTWQLQAPLDCLAWEGKRRPLALWIKLGTSLEGTRRGRARVLSVACPPLLPDLPRQPLRVGRTLLYASSERLCPLPLLSLGSLRSQQDPLSRRRPVQETAEPCPRSSKWAQAGLGLYPKNEVPFQEHEGRCQEKGQWGKTKKIKEQIFVDSHTSPCFSNTFIL</sequence>
<feature type="region of interest" description="Disordered" evidence="6">
    <location>
        <begin position="225"/>
        <end position="245"/>
    </location>
</feature>
<name>A0A4W5L9B4_9TELE</name>
<reference evidence="7" key="2">
    <citation type="submission" date="2025-08" db="UniProtKB">
        <authorList>
            <consortium name="Ensembl"/>
        </authorList>
    </citation>
    <scope>IDENTIFICATION</scope>
</reference>
<dbReference type="Proteomes" id="UP000314982">
    <property type="component" value="Unassembled WGS sequence"/>
</dbReference>
<evidence type="ECO:0000313" key="7">
    <source>
        <dbReference type="Ensembl" id="ENSHHUP00000022374.1"/>
    </source>
</evidence>
<dbReference type="GO" id="GO:0019911">
    <property type="term" value="F:structural constituent of myelin sheath"/>
    <property type="evidence" value="ECO:0007669"/>
    <property type="project" value="InterPro"/>
</dbReference>
<keyword evidence="8" id="KW-1185">Reference proteome</keyword>
<dbReference type="GeneTree" id="ENSGT00390000014772"/>
<evidence type="ECO:0000256" key="4">
    <source>
        <dbReference type="ARBA" id="ARBA00022475"/>
    </source>
</evidence>
<evidence type="ECO:0000256" key="2">
    <source>
        <dbReference type="ARBA" id="ARBA00005936"/>
    </source>
</evidence>
<comment type="similarity">
    <text evidence="2">Belongs to the myelin basic protein family.</text>
</comment>
<feature type="compositionally biased region" description="Acidic residues" evidence="6">
    <location>
        <begin position="40"/>
        <end position="52"/>
    </location>
</feature>